<dbReference type="RefSeq" id="WP_091500269.1">
    <property type="nucleotide sequence ID" value="NZ_FODJ01000017.1"/>
</dbReference>
<keyword evidence="2" id="KW-1185">Reference proteome</keyword>
<protein>
    <submittedName>
        <fullName evidence="1">Prenyltransferase and squalene oxidase repeat-containing protein</fullName>
    </submittedName>
</protein>
<dbReference type="OrthoDB" id="3286086at2"/>
<dbReference type="InterPro" id="IPR008930">
    <property type="entry name" value="Terpenoid_cyclase/PrenylTrfase"/>
</dbReference>
<keyword evidence="1" id="KW-0808">Transferase</keyword>
<sequence length="302" mass="35095">MIYSKARQFIMRNARPLDLARWHYHFENGSREVVLHALSSYQNEDGGFGNGLEPDYWNPNSTPIQTWAATEILYELAINDRQHPIIEKVLAYLASEEDFNGKYWKNTVNSNNDYPHAPWWHDTASNTLSYNPTACLAGFIIRYAQKNSNQYQHGCKLAGEALTYLCENSPLNDMHLLSCYIRLVEYIEGANATHLFNLTEAKQQLLLGLKATLTQNHAEWADTYACRPSQFLNSRDSTFYEANKALVEYECDFILKTQLPDGSWKIPWSWADYPQEWAISQNWWKAHAIIENLVFLRNFEHL</sequence>
<dbReference type="Proteomes" id="UP000199300">
    <property type="component" value="Unassembled WGS sequence"/>
</dbReference>
<dbReference type="SUPFAM" id="SSF48239">
    <property type="entry name" value="Terpenoid cyclases/Protein prenyltransferases"/>
    <property type="match status" value="1"/>
</dbReference>
<dbReference type="STRING" id="872970.SAMN04488134_11721"/>
<accession>A0A1H8TKZ5</accession>
<organism evidence="1 2">
    <name type="scientific">Amphibacillus marinus</name>
    <dbReference type="NCBI Taxonomy" id="872970"/>
    <lineage>
        <taxon>Bacteria</taxon>
        <taxon>Bacillati</taxon>
        <taxon>Bacillota</taxon>
        <taxon>Bacilli</taxon>
        <taxon>Bacillales</taxon>
        <taxon>Bacillaceae</taxon>
        <taxon>Amphibacillus</taxon>
    </lineage>
</organism>
<evidence type="ECO:0000313" key="2">
    <source>
        <dbReference type="Proteomes" id="UP000199300"/>
    </source>
</evidence>
<dbReference type="AlphaFoldDB" id="A0A1H8TKZ5"/>
<dbReference type="GO" id="GO:0016740">
    <property type="term" value="F:transferase activity"/>
    <property type="evidence" value="ECO:0007669"/>
    <property type="project" value="UniProtKB-KW"/>
</dbReference>
<proteinExistence type="predicted"/>
<evidence type="ECO:0000313" key="1">
    <source>
        <dbReference type="EMBL" id="SEO91501.1"/>
    </source>
</evidence>
<dbReference type="EMBL" id="FODJ01000017">
    <property type="protein sequence ID" value="SEO91501.1"/>
    <property type="molecule type" value="Genomic_DNA"/>
</dbReference>
<reference evidence="1 2" key="1">
    <citation type="submission" date="2016-10" db="EMBL/GenBank/DDBJ databases">
        <authorList>
            <person name="de Groot N.N."/>
        </authorList>
    </citation>
    <scope>NUCLEOTIDE SEQUENCE [LARGE SCALE GENOMIC DNA]</scope>
    <source>
        <strain evidence="1 2">CGMCC 1.10434</strain>
    </source>
</reference>
<name>A0A1H8TKZ5_9BACI</name>
<gene>
    <name evidence="1" type="ORF">SAMN04488134_11721</name>
</gene>
<dbReference type="Gene3D" id="1.50.10.20">
    <property type="match status" value="1"/>
</dbReference>